<dbReference type="AlphaFoldDB" id="A0A9D2QV62"/>
<evidence type="ECO:0000313" key="1">
    <source>
        <dbReference type="EMBL" id="HJD29807.1"/>
    </source>
</evidence>
<proteinExistence type="predicted"/>
<protein>
    <submittedName>
        <fullName evidence="1">Uncharacterized protein</fullName>
    </submittedName>
</protein>
<organism evidence="1 2">
    <name type="scientific">Candidatus Blautia avicola</name>
    <dbReference type="NCBI Taxonomy" id="2838483"/>
    <lineage>
        <taxon>Bacteria</taxon>
        <taxon>Bacillati</taxon>
        <taxon>Bacillota</taxon>
        <taxon>Clostridia</taxon>
        <taxon>Lachnospirales</taxon>
        <taxon>Lachnospiraceae</taxon>
        <taxon>Blautia</taxon>
    </lineage>
</organism>
<accession>A0A9D2QV62</accession>
<sequence length="65" mass="7403">MKDGMIHIPARKKQPIDQGSTVRLSKEAYNALVEIFNESTMSMSQIASTIILQSMDRIVYDKEED</sequence>
<dbReference type="EMBL" id="DWUY01000283">
    <property type="protein sequence ID" value="HJD29807.1"/>
    <property type="molecule type" value="Genomic_DNA"/>
</dbReference>
<gene>
    <name evidence="1" type="ORF">H9914_12560</name>
</gene>
<dbReference type="Proteomes" id="UP000823892">
    <property type="component" value="Unassembled WGS sequence"/>
</dbReference>
<evidence type="ECO:0000313" key="2">
    <source>
        <dbReference type="Proteomes" id="UP000823892"/>
    </source>
</evidence>
<reference evidence="1" key="1">
    <citation type="journal article" date="2021" name="PeerJ">
        <title>Extensive microbial diversity within the chicken gut microbiome revealed by metagenomics and culture.</title>
        <authorList>
            <person name="Gilroy R."/>
            <person name="Ravi A."/>
            <person name="Getino M."/>
            <person name="Pursley I."/>
            <person name="Horton D.L."/>
            <person name="Alikhan N.F."/>
            <person name="Baker D."/>
            <person name="Gharbi K."/>
            <person name="Hall N."/>
            <person name="Watson M."/>
            <person name="Adriaenssens E.M."/>
            <person name="Foster-Nyarko E."/>
            <person name="Jarju S."/>
            <person name="Secka A."/>
            <person name="Antonio M."/>
            <person name="Oren A."/>
            <person name="Chaudhuri R.R."/>
            <person name="La Ragione R."/>
            <person name="Hildebrand F."/>
            <person name="Pallen M.J."/>
        </authorList>
    </citation>
    <scope>NUCLEOTIDE SEQUENCE</scope>
    <source>
        <strain evidence="1">ChiBcec6-4105</strain>
    </source>
</reference>
<name>A0A9D2QV62_9FIRM</name>
<comment type="caution">
    <text evidence="1">The sequence shown here is derived from an EMBL/GenBank/DDBJ whole genome shotgun (WGS) entry which is preliminary data.</text>
</comment>
<reference evidence="1" key="2">
    <citation type="submission" date="2021-04" db="EMBL/GenBank/DDBJ databases">
        <authorList>
            <person name="Gilroy R."/>
        </authorList>
    </citation>
    <scope>NUCLEOTIDE SEQUENCE</scope>
    <source>
        <strain evidence="1">ChiBcec6-4105</strain>
    </source>
</reference>